<organism evidence="1 2">
    <name type="scientific">Babesia bigemina</name>
    <dbReference type="NCBI Taxonomy" id="5866"/>
    <lineage>
        <taxon>Eukaryota</taxon>
        <taxon>Sar</taxon>
        <taxon>Alveolata</taxon>
        <taxon>Apicomplexa</taxon>
        <taxon>Aconoidasida</taxon>
        <taxon>Piroplasmida</taxon>
        <taxon>Babesiidae</taxon>
        <taxon>Babesia</taxon>
    </lineage>
</organism>
<dbReference type="AlphaFoldDB" id="A0A061D7F6"/>
<dbReference type="KEGG" id="bbig:BBBOND_0303820"/>
<dbReference type="VEuPathDB" id="PiroplasmaDB:BBBOND_0303820"/>
<reference evidence="2" key="1">
    <citation type="journal article" date="2014" name="Nucleic Acids Res.">
        <title>The evolutionary dynamics of variant antigen genes in Babesia reveal a history of genomic innovation underlying host-parasite interaction.</title>
        <authorList>
            <person name="Jackson A.P."/>
            <person name="Otto T.D."/>
            <person name="Darby A."/>
            <person name="Ramaprasad A."/>
            <person name="Xia D."/>
            <person name="Echaide I.E."/>
            <person name="Farber M."/>
            <person name="Gahlot S."/>
            <person name="Gamble J."/>
            <person name="Gupta D."/>
            <person name="Gupta Y."/>
            <person name="Jackson L."/>
            <person name="Malandrin L."/>
            <person name="Malas T.B."/>
            <person name="Moussa E."/>
            <person name="Nair M."/>
            <person name="Reid A.J."/>
            <person name="Sanders M."/>
            <person name="Sharma J."/>
            <person name="Tracey A."/>
            <person name="Quail M.A."/>
            <person name="Weir W."/>
            <person name="Wastling J.M."/>
            <person name="Hall N."/>
            <person name="Willadsen P."/>
            <person name="Lingelbach K."/>
            <person name="Shiels B."/>
            <person name="Tait A."/>
            <person name="Berriman M."/>
            <person name="Allred D.R."/>
            <person name="Pain A."/>
        </authorList>
    </citation>
    <scope>NUCLEOTIDE SEQUENCE [LARGE SCALE GENOMIC DNA]</scope>
    <source>
        <strain evidence="2">Bond</strain>
    </source>
</reference>
<dbReference type="GeneID" id="24565019"/>
<keyword evidence="2" id="KW-1185">Reference proteome</keyword>
<dbReference type="RefSeq" id="XP_012768664.1">
    <property type="nucleotide sequence ID" value="XM_012913210.1"/>
</dbReference>
<accession>A0A061D7F6</accession>
<evidence type="ECO:0000313" key="1">
    <source>
        <dbReference type="EMBL" id="CDR96478.1"/>
    </source>
</evidence>
<protein>
    <submittedName>
        <fullName evidence="1">Uncharacterized protein</fullName>
    </submittedName>
</protein>
<dbReference type="Proteomes" id="UP000033188">
    <property type="component" value="Chromosome 3"/>
</dbReference>
<proteinExistence type="predicted"/>
<name>A0A061D7F6_BABBI</name>
<evidence type="ECO:0000313" key="2">
    <source>
        <dbReference type="Proteomes" id="UP000033188"/>
    </source>
</evidence>
<sequence>MNIVNKYLGPYTLYNTAYSIYTVRRHTFCDLDGTYRHHSSFLIYLALNLQNHEPRTSAKDTAFSHRLHHQQGYLHPAHLQSHHNYAAITTEVQPR</sequence>
<dbReference type="EMBL" id="LK391709">
    <property type="protein sequence ID" value="CDR96478.1"/>
    <property type="molecule type" value="Genomic_DNA"/>
</dbReference>
<gene>
    <name evidence="1" type="ORF">BBBOND_0303820</name>
</gene>